<dbReference type="InterPro" id="IPR018289">
    <property type="entry name" value="MULE_transposase_dom"/>
</dbReference>
<protein>
    <recommendedName>
        <fullName evidence="1">MULE transposase domain-containing protein</fullName>
    </recommendedName>
</protein>
<dbReference type="Pfam" id="PF11909">
    <property type="entry name" value="NdhN"/>
    <property type="match status" value="1"/>
</dbReference>
<dbReference type="AlphaFoldDB" id="A0AAP0B7L3"/>
<feature type="domain" description="MULE transposase" evidence="1">
    <location>
        <begin position="253"/>
        <end position="348"/>
    </location>
</feature>
<sequence length="439" mass="50941">MATSTVGAMVQKSPVSLSRWRSSSSHGRNKRRLSASIRCATLNDLIGSDLLRPDLGRWLEDVEKHKALVVYSPNEGGYEGRYLTRLCYQGYYFLDLSARDLGDPESTLIKIHPICPGYSREDNNEWKIEVIYGYHNHGFVHLEAHPYISRLDENEQKIIAEMFNAGVKPRKILSALKKRNPENTTTIRTIYNEKAKLYRNQLDGGTPIQYLFKCISDSGYISFNQVHPETNQLDRIFFAHPTSVRLSNMFSNVFLIDCTYKTNRYRLPLLCIVGVTSMNQSFFSSFAFMPNETEASYLWALQCFKFMFEENVLPTIFVTDREIALMNAIKVEFPHAKNLLCNVHINRNILAHCKKYFKHGKECDKYFGVWQNLINSPTESEFDLRYNEMLKAYGEKYPNVLFYVTTTWIVPYKELFISSWVDKYLHLGNTMTNRVEEAA</sequence>
<dbReference type="Pfam" id="PF10551">
    <property type="entry name" value="MULE"/>
    <property type="match status" value="1"/>
</dbReference>
<evidence type="ECO:0000259" key="1">
    <source>
        <dbReference type="Pfam" id="PF10551"/>
    </source>
</evidence>
<comment type="caution">
    <text evidence="2">The sequence shown here is derived from an EMBL/GenBank/DDBJ whole genome shotgun (WGS) entry which is preliminary data.</text>
</comment>
<dbReference type="PANTHER" id="PTHR31569:SF4">
    <property type="entry name" value="SWIM-TYPE DOMAIN-CONTAINING PROTEIN"/>
    <property type="match status" value="1"/>
</dbReference>
<keyword evidence="3" id="KW-1185">Reference proteome</keyword>
<reference evidence="2 3" key="1">
    <citation type="journal article" date="2022" name="Nat. Plants">
        <title>Genomes of leafy and leafless Platanthera orchids illuminate the evolution of mycoheterotrophy.</title>
        <authorList>
            <person name="Li M.H."/>
            <person name="Liu K.W."/>
            <person name="Li Z."/>
            <person name="Lu H.C."/>
            <person name="Ye Q.L."/>
            <person name="Zhang D."/>
            <person name="Wang J.Y."/>
            <person name="Li Y.F."/>
            <person name="Zhong Z.M."/>
            <person name="Liu X."/>
            <person name="Yu X."/>
            <person name="Liu D.K."/>
            <person name="Tu X.D."/>
            <person name="Liu B."/>
            <person name="Hao Y."/>
            <person name="Liao X.Y."/>
            <person name="Jiang Y.T."/>
            <person name="Sun W.H."/>
            <person name="Chen J."/>
            <person name="Chen Y.Q."/>
            <person name="Ai Y."/>
            <person name="Zhai J.W."/>
            <person name="Wu S.S."/>
            <person name="Zhou Z."/>
            <person name="Hsiao Y.Y."/>
            <person name="Wu W.L."/>
            <person name="Chen Y.Y."/>
            <person name="Lin Y.F."/>
            <person name="Hsu J.L."/>
            <person name="Li C.Y."/>
            <person name="Wang Z.W."/>
            <person name="Zhao X."/>
            <person name="Zhong W.Y."/>
            <person name="Ma X.K."/>
            <person name="Ma L."/>
            <person name="Huang J."/>
            <person name="Chen G.Z."/>
            <person name="Huang M.Z."/>
            <person name="Huang L."/>
            <person name="Peng D.H."/>
            <person name="Luo Y.B."/>
            <person name="Zou S.Q."/>
            <person name="Chen S.P."/>
            <person name="Lan S."/>
            <person name="Tsai W.C."/>
            <person name="Van de Peer Y."/>
            <person name="Liu Z.J."/>
        </authorList>
    </citation>
    <scope>NUCLEOTIDE SEQUENCE [LARGE SCALE GENOMIC DNA]</scope>
    <source>
        <strain evidence="2">Lor287</strain>
    </source>
</reference>
<evidence type="ECO:0000313" key="3">
    <source>
        <dbReference type="Proteomes" id="UP001418222"/>
    </source>
</evidence>
<proteinExistence type="predicted"/>
<dbReference type="GO" id="GO:0016020">
    <property type="term" value="C:membrane"/>
    <property type="evidence" value="ECO:0007669"/>
    <property type="project" value="InterPro"/>
</dbReference>
<dbReference type="InterPro" id="IPR020874">
    <property type="entry name" value="NAD(P)H-quinone_OxRdtase_su_N"/>
</dbReference>
<dbReference type="EMBL" id="JBBWWQ010000014">
    <property type="protein sequence ID" value="KAK8930957.1"/>
    <property type="molecule type" value="Genomic_DNA"/>
</dbReference>
<evidence type="ECO:0000313" key="2">
    <source>
        <dbReference type="EMBL" id="KAK8930957.1"/>
    </source>
</evidence>
<accession>A0AAP0B7L3</accession>
<organism evidence="2 3">
    <name type="scientific">Platanthera zijinensis</name>
    <dbReference type="NCBI Taxonomy" id="2320716"/>
    <lineage>
        <taxon>Eukaryota</taxon>
        <taxon>Viridiplantae</taxon>
        <taxon>Streptophyta</taxon>
        <taxon>Embryophyta</taxon>
        <taxon>Tracheophyta</taxon>
        <taxon>Spermatophyta</taxon>
        <taxon>Magnoliopsida</taxon>
        <taxon>Liliopsida</taxon>
        <taxon>Asparagales</taxon>
        <taxon>Orchidaceae</taxon>
        <taxon>Orchidoideae</taxon>
        <taxon>Orchideae</taxon>
        <taxon>Orchidinae</taxon>
        <taxon>Platanthera</taxon>
    </lineage>
</organism>
<dbReference type="Proteomes" id="UP001418222">
    <property type="component" value="Unassembled WGS sequence"/>
</dbReference>
<gene>
    <name evidence="2" type="ORF">KSP39_PZI016357</name>
</gene>
<dbReference type="PANTHER" id="PTHR31569">
    <property type="entry name" value="SWIM-TYPE DOMAIN-CONTAINING PROTEIN"/>
    <property type="match status" value="1"/>
</dbReference>
<dbReference type="GO" id="GO:0016655">
    <property type="term" value="F:oxidoreductase activity, acting on NAD(P)H, quinone or similar compound as acceptor"/>
    <property type="evidence" value="ECO:0007669"/>
    <property type="project" value="InterPro"/>
</dbReference>
<name>A0AAP0B7L3_9ASPA</name>
<dbReference type="InterPro" id="IPR052579">
    <property type="entry name" value="Zinc_finger_SWIM"/>
</dbReference>